<sequence length="521" mass="57704">MRKGGGIAGILQHNGAARDLERSNITDVALRNRERLQPSEHKRPAFLSSEDEEVFNAYYRKVSRRSKALNTCDTDTLDERNRRRAAEILDKRYMSSESNAWGLGPESSAAHSIEDDEEIRELSCQHPADETIATDPYTTQTNRVTYTNVADERGCKELAYEALFRPIVEYASCVWDPHTNGNINKLVHEKVQRRAARFVLNRHRNTLSVSSMLDQLQRAPLQDRRRSSIRLTMLYKIQHGQASVRSDALKPLADSNRRSRIGHSHQFQHINCRTDYRLHSSFPPPPPVPSVTGMQPDGTVQSPFTTEWGLYSGEAETVVPGTKPRRPPPQAKSASARALNLAPDDVYCLDTCPENGMEDDDMVECCLCRRTAHKAWLKPELSGANPICLPGGKARGKADWSGIPGVDGVGEDRCGTHVVWGAGDYIFMFNQKIEKLFFMRLVFGEAVGGLKDVGGGLLAGASVRGGFRSGPGGTPHVVHMRAEVPGVPDGGKPGQFECLTRERGRGRLPCGHGREKAERSS</sequence>
<dbReference type="AlphaFoldDB" id="A0A8J9Z6N9"/>
<evidence type="ECO:0000313" key="1">
    <source>
        <dbReference type="EMBL" id="CAH1248640.1"/>
    </source>
</evidence>
<evidence type="ECO:0000313" key="2">
    <source>
        <dbReference type="Proteomes" id="UP000838412"/>
    </source>
</evidence>
<protein>
    <submittedName>
        <fullName evidence="1">Hypp8334 protein</fullName>
    </submittedName>
</protein>
<name>A0A8J9Z6N9_BRALA</name>
<organism evidence="1 2">
    <name type="scientific">Branchiostoma lanceolatum</name>
    <name type="common">Common lancelet</name>
    <name type="synonym">Amphioxus lanceolatum</name>
    <dbReference type="NCBI Taxonomy" id="7740"/>
    <lineage>
        <taxon>Eukaryota</taxon>
        <taxon>Metazoa</taxon>
        <taxon>Chordata</taxon>
        <taxon>Cephalochordata</taxon>
        <taxon>Leptocardii</taxon>
        <taxon>Amphioxiformes</taxon>
        <taxon>Branchiostomatidae</taxon>
        <taxon>Branchiostoma</taxon>
    </lineage>
</organism>
<keyword evidence="2" id="KW-1185">Reference proteome</keyword>
<accession>A0A8J9Z6N9</accession>
<reference evidence="1" key="1">
    <citation type="submission" date="2022-01" db="EMBL/GenBank/DDBJ databases">
        <authorList>
            <person name="Braso-Vives M."/>
        </authorList>
    </citation>
    <scope>NUCLEOTIDE SEQUENCE</scope>
</reference>
<gene>
    <name evidence="1" type="primary">Hypp8334</name>
    <name evidence="1" type="ORF">BLAG_LOCUS9959</name>
</gene>
<dbReference type="EMBL" id="OV696701">
    <property type="protein sequence ID" value="CAH1248640.1"/>
    <property type="molecule type" value="Genomic_DNA"/>
</dbReference>
<dbReference type="Proteomes" id="UP000838412">
    <property type="component" value="Chromosome 16"/>
</dbReference>
<proteinExistence type="predicted"/>